<dbReference type="EMBL" id="BHYL01000070">
    <property type="protein sequence ID" value="GCD19495.1"/>
    <property type="molecule type" value="Genomic_DNA"/>
</dbReference>
<dbReference type="AlphaFoldDB" id="A0A401UXY0"/>
<evidence type="ECO:0000313" key="7">
    <source>
        <dbReference type="Proteomes" id="UP000288246"/>
    </source>
</evidence>
<dbReference type="HAMAP" id="MF_02087">
    <property type="entry name" value="PLP_homeostasis"/>
    <property type="match status" value="1"/>
</dbReference>
<feature type="domain" description="Alanine racemase N-terminal" evidence="5">
    <location>
        <begin position="77"/>
        <end position="253"/>
    </location>
</feature>
<dbReference type="Proteomes" id="UP000288246">
    <property type="component" value="Unassembled WGS sequence"/>
</dbReference>
<dbReference type="InterPro" id="IPR029066">
    <property type="entry name" value="PLP-binding_barrel"/>
</dbReference>
<evidence type="ECO:0000313" key="6">
    <source>
        <dbReference type="EMBL" id="GCD19495.1"/>
    </source>
</evidence>
<evidence type="ECO:0000256" key="3">
    <source>
        <dbReference type="PIRSR" id="PIRSR004848-1"/>
    </source>
</evidence>
<gene>
    <name evidence="6" type="ORF">CTKZ_10570</name>
</gene>
<comment type="similarity">
    <text evidence="2 4">Belongs to the pyridoxal phosphate-binding protein YggS/PROSC family.</text>
</comment>
<dbReference type="RefSeq" id="WP_124342029.1">
    <property type="nucleotide sequence ID" value="NZ_BHYL01000070.1"/>
</dbReference>
<evidence type="ECO:0000256" key="4">
    <source>
        <dbReference type="RuleBase" id="RU004514"/>
    </source>
</evidence>
<dbReference type="Pfam" id="PF01168">
    <property type="entry name" value="Ala_racemase_N"/>
    <property type="match status" value="1"/>
</dbReference>
<evidence type="ECO:0000259" key="5">
    <source>
        <dbReference type="Pfam" id="PF01168"/>
    </source>
</evidence>
<feature type="modified residue" description="N6-(pyridoxal phosphate)lysine" evidence="2 3">
    <location>
        <position position="47"/>
    </location>
</feature>
<protein>
    <recommendedName>
        <fullName evidence="2">Pyridoxal phosphate homeostasis protein</fullName>
        <shortName evidence="2">PLP homeostasis protein</shortName>
    </recommendedName>
</protein>
<keyword evidence="1 2" id="KW-0663">Pyridoxal phosphate</keyword>
<dbReference type="PANTHER" id="PTHR10146:SF14">
    <property type="entry name" value="PYRIDOXAL PHOSPHATE HOMEOSTASIS PROTEIN"/>
    <property type="match status" value="1"/>
</dbReference>
<reference evidence="6 7" key="1">
    <citation type="submission" date="2018-11" db="EMBL/GenBank/DDBJ databases">
        <title>Draft genome sequence of Cellulomonas takizawaensis strain TKZ-21.</title>
        <authorList>
            <person name="Yamamura H."/>
            <person name="Hayashi T."/>
            <person name="Hamada M."/>
            <person name="Serisawa Y."/>
            <person name="Matsuyama K."/>
            <person name="Nakagawa Y."/>
            <person name="Otoguro M."/>
            <person name="Yanagida F."/>
            <person name="Hayakawa M."/>
        </authorList>
    </citation>
    <scope>NUCLEOTIDE SEQUENCE [LARGE SCALE GENOMIC DNA]</scope>
    <source>
        <strain evidence="6 7">TKZ-21</strain>
    </source>
</reference>
<comment type="function">
    <text evidence="2">Pyridoxal 5'-phosphate (PLP)-binding protein, which is involved in PLP homeostasis.</text>
</comment>
<name>A0A401UXY0_9CELL</name>
<dbReference type="NCBIfam" id="TIGR00044">
    <property type="entry name" value="YggS family pyridoxal phosphate-dependent enzyme"/>
    <property type="match status" value="1"/>
</dbReference>
<comment type="cofactor">
    <cofactor evidence="3">
        <name>pyridoxal 5'-phosphate</name>
        <dbReference type="ChEBI" id="CHEBI:597326"/>
    </cofactor>
</comment>
<comment type="caution">
    <text evidence="6">The sequence shown here is derived from an EMBL/GenBank/DDBJ whole genome shotgun (WGS) entry which is preliminary data.</text>
</comment>
<evidence type="ECO:0000256" key="1">
    <source>
        <dbReference type="ARBA" id="ARBA00022898"/>
    </source>
</evidence>
<sequence>MTETASGADDERTLLADRLAAVRARVAAACAAAGRDPRSVRVLLATKTVDAARVRAALAADASAVEADPSLAPVLIGENRVQELVAKGPDLADLAPVTHLIGPLQSNKVNAALRWVSCVESVESIALARRLSERCTDRAVPLAVLVQVNVSGEPTKHGVPHEAATDLAIAVAALPGLRLAGFMTVGLRSPDPVAVGAGYAALAALRDDVVASGAPGTAQARGLSMGMSGDLEIAVRHGATLVRVGSAVFGARPPL</sequence>
<evidence type="ECO:0000256" key="2">
    <source>
        <dbReference type="HAMAP-Rule" id="MF_02087"/>
    </source>
</evidence>
<dbReference type="PIRSF" id="PIRSF004848">
    <property type="entry name" value="YBL036c_PLPDEIII"/>
    <property type="match status" value="1"/>
</dbReference>
<dbReference type="OrthoDB" id="9804072at2"/>
<keyword evidence="7" id="KW-1185">Reference proteome</keyword>
<dbReference type="GO" id="GO:0030170">
    <property type="term" value="F:pyridoxal phosphate binding"/>
    <property type="evidence" value="ECO:0007669"/>
    <property type="project" value="UniProtKB-UniRule"/>
</dbReference>
<dbReference type="PANTHER" id="PTHR10146">
    <property type="entry name" value="PROLINE SYNTHETASE CO-TRANSCRIBED BACTERIAL HOMOLOG PROTEIN"/>
    <property type="match status" value="1"/>
</dbReference>
<proteinExistence type="inferred from homology"/>
<dbReference type="InterPro" id="IPR001608">
    <property type="entry name" value="Ala_racemase_N"/>
</dbReference>
<dbReference type="Gene3D" id="3.20.20.10">
    <property type="entry name" value="Alanine racemase"/>
    <property type="match status" value="1"/>
</dbReference>
<dbReference type="InterPro" id="IPR011078">
    <property type="entry name" value="PyrdxlP_homeostasis"/>
</dbReference>
<organism evidence="6 7">
    <name type="scientific">Cellulomonas algicola</name>
    <dbReference type="NCBI Taxonomy" id="2071633"/>
    <lineage>
        <taxon>Bacteria</taxon>
        <taxon>Bacillati</taxon>
        <taxon>Actinomycetota</taxon>
        <taxon>Actinomycetes</taxon>
        <taxon>Micrococcales</taxon>
        <taxon>Cellulomonadaceae</taxon>
        <taxon>Cellulomonas</taxon>
    </lineage>
</organism>
<dbReference type="SUPFAM" id="SSF51419">
    <property type="entry name" value="PLP-binding barrel"/>
    <property type="match status" value="1"/>
</dbReference>
<accession>A0A401UXY0</accession>
<dbReference type="CDD" id="cd00635">
    <property type="entry name" value="PLPDE_III_YBL036c_like"/>
    <property type="match status" value="1"/>
</dbReference>